<evidence type="ECO:0000259" key="8">
    <source>
        <dbReference type="Pfam" id="PF01618"/>
    </source>
</evidence>
<comment type="subcellular location">
    <subcellularLocation>
        <location evidence="1">Cell membrane</location>
        <topology evidence="1">Multi-pass membrane protein</topology>
    </subcellularLocation>
    <subcellularLocation>
        <location evidence="6">Membrane</location>
        <topology evidence="6">Multi-pass membrane protein</topology>
    </subcellularLocation>
</comment>
<proteinExistence type="inferred from homology"/>
<dbReference type="AlphaFoldDB" id="A0A7K3WME5"/>
<evidence type="ECO:0000256" key="6">
    <source>
        <dbReference type="RuleBase" id="RU004057"/>
    </source>
</evidence>
<organism evidence="9 10">
    <name type="scientific">Cryomorpha ignava</name>
    <dbReference type="NCBI Taxonomy" id="101383"/>
    <lineage>
        <taxon>Bacteria</taxon>
        <taxon>Pseudomonadati</taxon>
        <taxon>Bacteroidota</taxon>
        <taxon>Flavobacteriia</taxon>
        <taxon>Flavobacteriales</taxon>
        <taxon>Cryomorphaceae</taxon>
        <taxon>Cryomorpha</taxon>
    </lineage>
</organism>
<keyword evidence="4 7" id="KW-1133">Transmembrane helix</keyword>
<evidence type="ECO:0000256" key="1">
    <source>
        <dbReference type="ARBA" id="ARBA00004651"/>
    </source>
</evidence>
<evidence type="ECO:0000256" key="7">
    <source>
        <dbReference type="SAM" id="Phobius"/>
    </source>
</evidence>
<dbReference type="Proteomes" id="UP000486602">
    <property type="component" value="Unassembled WGS sequence"/>
</dbReference>
<feature type="transmembrane region" description="Helical" evidence="7">
    <location>
        <begin position="40"/>
        <end position="58"/>
    </location>
</feature>
<dbReference type="InterPro" id="IPR050790">
    <property type="entry name" value="ExbB/TolQ_transport"/>
</dbReference>
<evidence type="ECO:0000256" key="3">
    <source>
        <dbReference type="ARBA" id="ARBA00022692"/>
    </source>
</evidence>
<gene>
    <name evidence="9" type="ORF">G3O08_04790</name>
</gene>
<sequence length="234" mass="25052">MKIPLFMQINPGAAVADTLGTGAPTEETISIWNLIVEGGWYIMIPLGILSILAIYIFAERWMAIAKAAKEDKDFMNRIKDYVSDGKLDAARSLCHTSSTPISRMIDKGITRIGKPMADVSASIENVGKLEVYKLEKGLPMLATVAGAAPMIGFLGTVIGMISTFHAMKISGAGVEISALSGGIMQAMVTTVAGLIIGIIAYIAYNTLVVRVDKVVNTLESRSIEFIDLLEEPGK</sequence>
<feature type="transmembrane region" description="Helical" evidence="7">
    <location>
        <begin position="138"/>
        <end position="162"/>
    </location>
</feature>
<name>A0A7K3WME5_9FLAO</name>
<keyword evidence="5 7" id="KW-0472">Membrane</keyword>
<keyword evidence="3 7" id="KW-0812">Transmembrane</keyword>
<dbReference type="EMBL" id="JAAGVY010000005">
    <property type="protein sequence ID" value="NEN22816.1"/>
    <property type="molecule type" value="Genomic_DNA"/>
</dbReference>
<evidence type="ECO:0000256" key="5">
    <source>
        <dbReference type="ARBA" id="ARBA00023136"/>
    </source>
</evidence>
<protein>
    <submittedName>
        <fullName evidence="9">MotA/TolQ/ExbB proton channel family protein</fullName>
    </submittedName>
</protein>
<keyword evidence="2" id="KW-1003">Cell membrane</keyword>
<evidence type="ECO:0000256" key="4">
    <source>
        <dbReference type="ARBA" id="ARBA00022989"/>
    </source>
</evidence>
<evidence type="ECO:0000256" key="2">
    <source>
        <dbReference type="ARBA" id="ARBA00022475"/>
    </source>
</evidence>
<keyword evidence="6" id="KW-0653">Protein transport</keyword>
<dbReference type="PANTHER" id="PTHR30625">
    <property type="entry name" value="PROTEIN TOLQ"/>
    <property type="match status" value="1"/>
</dbReference>
<reference evidence="9 10" key="1">
    <citation type="submission" date="2020-02" db="EMBL/GenBank/DDBJ databases">
        <title>Out from the shadows clarifying the taxonomy of the family Cryomorphaceae and related taxa by utilizing the GTDB taxonomic framework.</title>
        <authorList>
            <person name="Bowman J.P."/>
        </authorList>
    </citation>
    <scope>NUCLEOTIDE SEQUENCE [LARGE SCALE GENOMIC DNA]</scope>
    <source>
        <strain evidence="9 10">QSSC 1-22</strain>
    </source>
</reference>
<dbReference type="PANTHER" id="PTHR30625:SF17">
    <property type="entry name" value="TOLQ-RELATED"/>
    <property type="match status" value="1"/>
</dbReference>
<evidence type="ECO:0000313" key="10">
    <source>
        <dbReference type="Proteomes" id="UP000486602"/>
    </source>
</evidence>
<dbReference type="InterPro" id="IPR002898">
    <property type="entry name" value="MotA_ExbB_proton_chnl"/>
</dbReference>
<keyword evidence="10" id="KW-1185">Reference proteome</keyword>
<accession>A0A7K3WME5</accession>
<dbReference type="RefSeq" id="WP_163283536.1">
    <property type="nucleotide sequence ID" value="NZ_JAAGVY010000005.1"/>
</dbReference>
<comment type="caution">
    <text evidence="9">The sequence shown here is derived from an EMBL/GenBank/DDBJ whole genome shotgun (WGS) entry which is preliminary data.</text>
</comment>
<evidence type="ECO:0000313" key="9">
    <source>
        <dbReference type="EMBL" id="NEN22816.1"/>
    </source>
</evidence>
<comment type="similarity">
    <text evidence="6">Belongs to the exbB/tolQ family.</text>
</comment>
<dbReference type="Pfam" id="PF01618">
    <property type="entry name" value="MotA_ExbB"/>
    <property type="match status" value="1"/>
</dbReference>
<dbReference type="GO" id="GO:0017038">
    <property type="term" value="P:protein import"/>
    <property type="evidence" value="ECO:0007669"/>
    <property type="project" value="TreeGrafter"/>
</dbReference>
<feature type="domain" description="MotA/TolQ/ExbB proton channel" evidence="8">
    <location>
        <begin position="98"/>
        <end position="219"/>
    </location>
</feature>
<feature type="transmembrane region" description="Helical" evidence="7">
    <location>
        <begin position="182"/>
        <end position="204"/>
    </location>
</feature>
<dbReference type="GO" id="GO:0005886">
    <property type="term" value="C:plasma membrane"/>
    <property type="evidence" value="ECO:0007669"/>
    <property type="project" value="UniProtKB-SubCell"/>
</dbReference>
<keyword evidence="6" id="KW-0813">Transport</keyword>